<dbReference type="PANTHER" id="PTHR32308">
    <property type="entry name" value="LYASE BETA SUBUNIT, PUTATIVE (AFU_ORTHOLOGUE AFUA_4G13030)-RELATED"/>
    <property type="match status" value="1"/>
</dbReference>
<evidence type="ECO:0000313" key="6">
    <source>
        <dbReference type="Proteomes" id="UP000562492"/>
    </source>
</evidence>
<gene>
    <name evidence="5" type="ORF">HNP33_000602</name>
</gene>
<dbReference type="PIRSF" id="PIRSF015582">
    <property type="entry name" value="Cit_lyase_B"/>
    <property type="match status" value="1"/>
</dbReference>
<sequence>MKFENHPLANATSWLFVPASRPERIGKALASGADAVIVDLEDAVAPADKDAAREALLDVMQTLAASQRARVLVRINAPGTQWFDGDVWALRQLCQQGCAGAVLPKAEEAAALAMLADAVGDGGVVVPIIESVWGLHCIDTIAQAPKVLRLAFGHLDFQVDAGMACAADEAELVPVRLAVVLTSRRAQLPAPIDGVTVNTQDGSVVRADAERAVRGGFGGKLCIHPMQAAEVNAAYTPSDAQLQSAQQVLAAAEAAHGGVCVVNGRMVDAPVIALARKTVLRHQLATRRAETV</sequence>
<dbReference type="SUPFAM" id="SSF51621">
    <property type="entry name" value="Phosphoenolpyruvate/pyruvate domain"/>
    <property type="match status" value="1"/>
</dbReference>
<dbReference type="PANTHER" id="PTHR32308:SF10">
    <property type="entry name" value="CITRATE LYASE SUBUNIT BETA"/>
    <property type="match status" value="1"/>
</dbReference>
<evidence type="ECO:0000313" key="5">
    <source>
        <dbReference type="EMBL" id="MBB6576554.1"/>
    </source>
</evidence>
<evidence type="ECO:0000259" key="4">
    <source>
        <dbReference type="Pfam" id="PF03328"/>
    </source>
</evidence>
<dbReference type="EC" id="4.1.3.34" evidence="5"/>
<keyword evidence="5" id="KW-0456">Lyase</keyword>
<evidence type="ECO:0000256" key="1">
    <source>
        <dbReference type="ARBA" id="ARBA00001946"/>
    </source>
</evidence>
<comment type="caution">
    <text evidence="5">The sequence shown here is derived from an EMBL/GenBank/DDBJ whole genome shotgun (WGS) entry which is preliminary data.</text>
</comment>
<dbReference type="GO" id="GO:0008816">
    <property type="term" value="F:citryl-CoA lyase activity"/>
    <property type="evidence" value="ECO:0007669"/>
    <property type="project" value="UniProtKB-EC"/>
</dbReference>
<keyword evidence="2" id="KW-0479">Metal-binding</keyword>
<dbReference type="EMBL" id="JACHKZ010000002">
    <property type="protein sequence ID" value="MBB6576554.1"/>
    <property type="molecule type" value="Genomic_DNA"/>
</dbReference>
<dbReference type="Pfam" id="PF03328">
    <property type="entry name" value="HpcH_HpaI"/>
    <property type="match status" value="1"/>
</dbReference>
<dbReference type="InterPro" id="IPR040442">
    <property type="entry name" value="Pyrv_kinase-like_dom_sf"/>
</dbReference>
<feature type="domain" description="HpcH/HpaI aldolase/citrate lyase" evidence="4">
    <location>
        <begin position="13"/>
        <end position="225"/>
    </location>
</feature>
<keyword evidence="6" id="KW-1185">Reference proteome</keyword>
<proteinExistence type="predicted"/>
<dbReference type="InterPro" id="IPR015813">
    <property type="entry name" value="Pyrv/PenolPyrv_kinase-like_dom"/>
</dbReference>
<dbReference type="InterPro" id="IPR005000">
    <property type="entry name" value="Aldolase/citrate-lyase_domain"/>
</dbReference>
<dbReference type="Proteomes" id="UP000562492">
    <property type="component" value="Unassembled WGS sequence"/>
</dbReference>
<reference evidence="5 6" key="1">
    <citation type="submission" date="2020-08" db="EMBL/GenBank/DDBJ databases">
        <title>Functional genomics of gut bacteria from endangered species of beetles.</title>
        <authorList>
            <person name="Carlos-Shanley C."/>
        </authorList>
    </citation>
    <scope>NUCLEOTIDE SEQUENCE [LARGE SCALE GENOMIC DNA]</scope>
    <source>
        <strain evidence="5 6">S00124</strain>
    </source>
</reference>
<dbReference type="InterPro" id="IPR011206">
    <property type="entry name" value="Citrate_lyase_beta/mcl1/mcl2"/>
</dbReference>
<protein>
    <submittedName>
        <fullName evidence="5">Citrate lyase subunit beta/citryl-CoA lyase</fullName>
        <ecNumber evidence="5">4.1.3.34</ecNumber>
    </submittedName>
</protein>
<evidence type="ECO:0000256" key="2">
    <source>
        <dbReference type="ARBA" id="ARBA00022723"/>
    </source>
</evidence>
<dbReference type="RefSeq" id="WP_184705115.1">
    <property type="nucleotide sequence ID" value="NZ_JACHKZ010000002.1"/>
</dbReference>
<name>A0ABR6RBP7_9BURK</name>
<evidence type="ECO:0000256" key="3">
    <source>
        <dbReference type="ARBA" id="ARBA00022842"/>
    </source>
</evidence>
<accession>A0ABR6RBP7</accession>
<keyword evidence="3" id="KW-0460">Magnesium</keyword>
<dbReference type="Gene3D" id="3.20.20.60">
    <property type="entry name" value="Phosphoenolpyruvate-binding domains"/>
    <property type="match status" value="1"/>
</dbReference>
<organism evidence="5 6">
    <name type="scientific">Comamonas odontotermitis</name>
    <dbReference type="NCBI Taxonomy" id="379895"/>
    <lineage>
        <taxon>Bacteria</taxon>
        <taxon>Pseudomonadati</taxon>
        <taxon>Pseudomonadota</taxon>
        <taxon>Betaproteobacteria</taxon>
        <taxon>Burkholderiales</taxon>
        <taxon>Comamonadaceae</taxon>
        <taxon>Comamonas</taxon>
    </lineage>
</organism>
<comment type="cofactor">
    <cofactor evidence="1">
        <name>Mg(2+)</name>
        <dbReference type="ChEBI" id="CHEBI:18420"/>
    </cofactor>
</comment>